<dbReference type="EMBL" id="JAPDRL010000035">
    <property type="protein sequence ID" value="KAJ9664820.1"/>
    <property type="molecule type" value="Genomic_DNA"/>
</dbReference>
<evidence type="ECO:0000313" key="1">
    <source>
        <dbReference type="EMBL" id="KAJ9664820.1"/>
    </source>
</evidence>
<name>A0ABQ9NQX5_9PEZI</name>
<dbReference type="Proteomes" id="UP001172684">
    <property type="component" value="Unassembled WGS sequence"/>
</dbReference>
<keyword evidence="2" id="KW-1185">Reference proteome</keyword>
<evidence type="ECO:0000313" key="2">
    <source>
        <dbReference type="Proteomes" id="UP001172684"/>
    </source>
</evidence>
<accession>A0ABQ9NQX5</accession>
<gene>
    <name evidence="1" type="ORF">H2201_005041</name>
</gene>
<proteinExistence type="predicted"/>
<organism evidence="1 2">
    <name type="scientific">Coniosporium apollinis</name>
    <dbReference type="NCBI Taxonomy" id="61459"/>
    <lineage>
        <taxon>Eukaryota</taxon>
        <taxon>Fungi</taxon>
        <taxon>Dikarya</taxon>
        <taxon>Ascomycota</taxon>
        <taxon>Pezizomycotina</taxon>
        <taxon>Dothideomycetes</taxon>
        <taxon>Dothideomycetes incertae sedis</taxon>
        <taxon>Coniosporium</taxon>
    </lineage>
</organism>
<protein>
    <submittedName>
        <fullName evidence="1">Uncharacterized protein</fullName>
    </submittedName>
</protein>
<reference evidence="1" key="1">
    <citation type="submission" date="2022-10" db="EMBL/GenBank/DDBJ databases">
        <title>Culturing micro-colonial fungi from biological soil crusts in the Mojave desert and describing Neophaeococcomyces mojavensis, and introducing the new genera and species Taxawa tesnikishii.</title>
        <authorList>
            <person name="Kurbessoian T."/>
            <person name="Stajich J.E."/>
        </authorList>
    </citation>
    <scope>NUCLEOTIDE SEQUENCE</scope>
    <source>
        <strain evidence="1">TK_1</strain>
    </source>
</reference>
<sequence>MDHPIPISFADFSGEPVPQEAAATEATAAPPPQTVIYTTRVRIYVTRTGTDPGSSCELKSQIYFSSGATHTASIDVSKNTDFSHNNNGLGLLLIELSRPNINAPLNFNATAYEEGGVGSGNRYFIQRPIDFAARPEFMDGRVWTWKQWNTSDSNYVGHTEWQVVRRFA</sequence>
<comment type="caution">
    <text evidence="1">The sequence shown here is derived from an EMBL/GenBank/DDBJ whole genome shotgun (WGS) entry which is preliminary data.</text>
</comment>